<name>A0A7D3XK15_9BACL</name>
<dbReference type="AlphaFoldDB" id="A0A7D3XK15"/>
<dbReference type="Gene3D" id="3.40.50.10330">
    <property type="entry name" value="Probable inorganic polyphosphate/atp-NAD kinase, domain 1"/>
    <property type="match status" value="1"/>
</dbReference>
<organism evidence="12 13">
    <name type="scientific">Kroppenstedtia pulmonis</name>
    <dbReference type="NCBI Taxonomy" id="1380685"/>
    <lineage>
        <taxon>Bacteria</taxon>
        <taxon>Bacillati</taxon>
        <taxon>Bacillota</taxon>
        <taxon>Bacilli</taxon>
        <taxon>Bacillales</taxon>
        <taxon>Thermoactinomycetaceae</taxon>
        <taxon>Kroppenstedtia</taxon>
    </lineage>
</organism>
<keyword evidence="9" id="KW-0594">Phospholipid biosynthesis</keyword>
<dbReference type="PROSITE" id="PS50146">
    <property type="entry name" value="DAGK"/>
    <property type="match status" value="1"/>
</dbReference>
<dbReference type="InterPro" id="IPR005218">
    <property type="entry name" value="Diacylglycerol/lipid_kinase"/>
</dbReference>
<feature type="domain" description="DAGKc" evidence="11">
    <location>
        <begin position="1"/>
        <end position="131"/>
    </location>
</feature>
<keyword evidence="8" id="KW-0443">Lipid metabolism</keyword>
<evidence type="ECO:0000256" key="2">
    <source>
        <dbReference type="ARBA" id="ARBA00005983"/>
    </source>
</evidence>
<evidence type="ECO:0000256" key="5">
    <source>
        <dbReference type="ARBA" id="ARBA00022741"/>
    </source>
</evidence>
<dbReference type="SUPFAM" id="SSF111331">
    <property type="entry name" value="NAD kinase/diacylglycerol kinase-like"/>
    <property type="match status" value="1"/>
</dbReference>
<dbReference type="PANTHER" id="PTHR12358">
    <property type="entry name" value="SPHINGOSINE KINASE"/>
    <property type="match status" value="1"/>
</dbReference>
<accession>A0A7D3XK15</accession>
<dbReference type="SMART" id="SM00046">
    <property type="entry name" value="DAGKc"/>
    <property type="match status" value="1"/>
</dbReference>
<dbReference type="Proteomes" id="UP000503088">
    <property type="component" value="Chromosome"/>
</dbReference>
<evidence type="ECO:0000256" key="1">
    <source>
        <dbReference type="ARBA" id="ARBA00001946"/>
    </source>
</evidence>
<dbReference type="NCBIfam" id="TIGR00147">
    <property type="entry name" value="YegS/Rv2252/BmrU family lipid kinase"/>
    <property type="match status" value="1"/>
</dbReference>
<keyword evidence="10" id="KW-1208">Phospholipid metabolism</keyword>
<evidence type="ECO:0000256" key="6">
    <source>
        <dbReference type="ARBA" id="ARBA00022777"/>
    </source>
</evidence>
<keyword evidence="3" id="KW-0444">Lipid biosynthesis</keyword>
<evidence type="ECO:0000256" key="8">
    <source>
        <dbReference type="ARBA" id="ARBA00023098"/>
    </source>
</evidence>
<dbReference type="GO" id="GO:0005524">
    <property type="term" value="F:ATP binding"/>
    <property type="evidence" value="ECO:0007669"/>
    <property type="project" value="UniProtKB-KW"/>
</dbReference>
<protein>
    <submittedName>
        <fullName evidence="12">Diacylglycerol kinase family lipid kinase</fullName>
    </submittedName>
</protein>
<keyword evidence="5" id="KW-0547">Nucleotide-binding</keyword>
<proteinExistence type="inferred from homology"/>
<dbReference type="GO" id="GO:0005886">
    <property type="term" value="C:plasma membrane"/>
    <property type="evidence" value="ECO:0007669"/>
    <property type="project" value="TreeGrafter"/>
</dbReference>
<evidence type="ECO:0000256" key="4">
    <source>
        <dbReference type="ARBA" id="ARBA00022679"/>
    </source>
</evidence>
<dbReference type="Pfam" id="PF00781">
    <property type="entry name" value="DAGK_cat"/>
    <property type="match status" value="1"/>
</dbReference>
<keyword evidence="7" id="KW-0067">ATP-binding</keyword>
<keyword evidence="13" id="KW-1185">Reference proteome</keyword>
<evidence type="ECO:0000256" key="3">
    <source>
        <dbReference type="ARBA" id="ARBA00022516"/>
    </source>
</evidence>
<dbReference type="GO" id="GO:0004143">
    <property type="term" value="F:ATP-dependent diacylglycerol kinase activity"/>
    <property type="evidence" value="ECO:0007669"/>
    <property type="project" value="TreeGrafter"/>
</dbReference>
<evidence type="ECO:0000256" key="10">
    <source>
        <dbReference type="ARBA" id="ARBA00023264"/>
    </source>
</evidence>
<reference evidence="12 13" key="1">
    <citation type="submission" date="2020-01" db="EMBL/GenBank/DDBJ databases">
        <authorList>
            <person name="Gulvik C.A."/>
            <person name="Batra D.G."/>
        </authorList>
    </citation>
    <scope>NUCLEOTIDE SEQUENCE [LARGE SCALE GENOMIC DNA]</scope>
    <source>
        <strain evidence="12 13">W9323</strain>
    </source>
</reference>
<comment type="similarity">
    <text evidence="2">Belongs to the diacylglycerol/lipid kinase family.</text>
</comment>
<gene>
    <name evidence="12" type="ORF">GXN76_12545</name>
</gene>
<evidence type="ECO:0000256" key="9">
    <source>
        <dbReference type="ARBA" id="ARBA00023209"/>
    </source>
</evidence>
<dbReference type="InterPro" id="IPR016064">
    <property type="entry name" value="NAD/diacylglycerol_kinase_sf"/>
</dbReference>
<sequence>MKRVDLIINPAAGKGEPEKFLPEITHKLNQYVDHVREYRTEKPGDGAIRVKQIAGETDLVIAMGGDGTVHELANALCSLEERPRFAILPAGTCNDFSRAIGMNQDLDKALEQILQQREQKVDVGYSSQGRYFLNFWGIGLITEISSEIDPDDKERIGRLAYYISAAQKWWNPTPFHLELKSNSLQYEGEAAMLIVGNGSYIGGVQGFFPHSKLDDGQLDVLALKENSLGGVASMLLSHLTQEWPEHEDILYFQADQLTISATPHQKIDCDGEKGEYTPVRLSSLPGHLTLLMGDREKTE</sequence>
<dbReference type="EMBL" id="CP048104">
    <property type="protein sequence ID" value="QKG85219.1"/>
    <property type="molecule type" value="Genomic_DNA"/>
</dbReference>
<dbReference type="PANTHER" id="PTHR12358:SF107">
    <property type="entry name" value="LIPID KINASE BMRU-RELATED"/>
    <property type="match status" value="1"/>
</dbReference>
<comment type="cofactor">
    <cofactor evidence="1">
        <name>Mg(2+)</name>
        <dbReference type="ChEBI" id="CHEBI:18420"/>
    </cofactor>
</comment>
<dbReference type="KEGG" id="kpul:GXN76_12545"/>
<keyword evidence="4" id="KW-0808">Transferase</keyword>
<dbReference type="RefSeq" id="WP_173223668.1">
    <property type="nucleotide sequence ID" value="NZ_CP048104.1"/>
</dbReference>
<dbReference type="Pfam" id="PF19279">
    <property type="entry name" value="YegS_C"/>
    <property type="match status" value="1"/>
</dbReference>
<evidence type="ECO:0000259" key="11">
    <source>
        <dbReference type="PROSITE" id="PS50146"/>
    </source>
</evidence>
<evidence type="ECO:0000256" key="7">
    <source>
        <dbReference type="ARBA" id="ARBA00022840"/>
    </source>
</evidence>
<dbReference type="InterPro" id="IPR045540">
    <property type="entry name" value="YegS/DAGK_C"/>
</dbReference>
<evidence type="ECO:0000313" key="13">
    <source>
        <dbReference type="Proteomes" id="UP000503088"/>
    </source>
</evidence>
<dbReference type="InterPro" id="IPR001206">
    <property type="entry name" value="Diacylglycerol_kinase_cat_dom"/>
</dbReference>
<keyword evidence="6 12" id="KW-0418">Kinase</keyword>
<dbReference type="InterPro" id="IPR017438">
    <property type="entry name" value="ATP-NAD_kinase_N"/>
</dbReference>
<dbReference type="GO" id="GO:0008654">
    <property type="term" value="P:phospholipid biosynthetic process"/>
    <property type="evidence" value="ECO:0007669"/>
    <property type="project" value="UniProtKB-KW"/>
</dbReference>
<dbReference type="Gene3D" id="2.60.200.40">
    <property type="match status" value="1"/>
</dbReference>
<evidence type="ECO:0000313" key="12">
    <source>
        <dbReference type="EMBL" id="QKG85219.1"/>
    </source>
</evidence>
<dbReference type="InterPro" id="IPR050187">
    <property type="entry name" value="Lipid_Phosphate_FormReg"/>
</dbReference>